<dbReference type="RefSeq" id="WP_168100119.1">
    <property type="nucleotide sequence ID" value="NZ_JAATEN010000002.1"/>
</dbReference>
<protein>
    <submittedName>
        <fullName evidence="6">LppX_LprAFG lipoprotein</fullName>
    </submittedName>
</protein>
<name>A0ABX1BW48_9ACTN</name>
<keyword evidence="6" id="KW-0449">Lipoprotein</keyword>
<reference evidence="6 7" key="1">
    <citation type="submission" date="2020-03" db="EMBL/GenBank/DDBJ databases">
        <title>WGS of actinomycetes isolated from Thailand.</title>
        <authorList>
            <person name="Thawai C."/>
        </authorList>
    </citation>
    <scope>NUCLEOTIDE SEQUENCE [LARGE SCALE GENOMIC DNA]</scope>
    <source>
        <strain evidence="6 7">PLAI 1-29</strain>
    </source>
</reference>
<accession>A0ABX1BW48</accession>
<dbReference type="PROSITE" id="PS51257">
    <property type="entry name" value="PROKAR_LIPOPROTEIN"/>
    <property type="match status" value="1"/>
</dbReference>
<keyword evidence="7" id="KW-1185">Reference proteome</keyword>
<dbReference type="SUPFAM" id="SSF89392">
    <property type="entry name" value="Prokaryotic lipoproteins and lipoprotein localization factors"/>
    <property type="match status" value="1"/>
</dbReference>
<feature type="compositionally biased region" description="Basic and acidic residues" evidence="4">
    <location>
        <begin position="292"/>
        <end position="304"/>
    </location>
</feature>
<evidence type="ECO:0000256" key="2">
    <source>
        <dbReference type="ARBA" id="ARBA00009194"/>
    </source>
</evidence>
<dbReference type="InterPro" id="IPR029046">
    <property type="entry name" value="LolA/LolB/LppX"/>
</dbReference>
<dbReference type="EMBL" id="JAATEN010000002">
    <property type="protein sequence ID" value="NJP99498.1"/>
    <property type="molecule type" value="Genomic_DNA"/>
</dbReference>
<comment type="caution">
    <text evidence="6">The sequence shown here is derived from an EMBL/GenBank/DDBJ whole genome shotgun (WGS) entry which is preliminary data.</text>
</comment>
<proteinExistence type="inferred from homology"/>
<dbReference type="Gene3D" id="2.50.20.20">
    <property type="match status" value="1"/>
</dbReference>
<sequence>MGRQTDRRKRIAAAATSGVLAVGVLAGCGGTTDDAGSAGEKSSSSTARAEDGDDGAGGKAGGDGAGAVAAAYQKTAEAGTAKMSLVTEAEAGEQEVTMRGSGVIDLDKGNSEMTMDVGGSELEQRVVDGVVYQKPPAGQQDQLPEGKTWMSFDLERMGDQLGVDTQVSDPAAAFSYAKGISEKDVKKVGEETVDGTETTHYEVTVDVKTLAQGNEKMAKMLEERVGKTLPLDIWLDDEGRLRQQKMEIEVDTSNTGASQAPEEITVDTTLKFSDFGTDVDVKKPAAGDTADMTDKAAREGKKNS</sequence>
<evidence type="ECO:0000313" key="6">
    <source>
        <dbReference type="EMBL" id="NJP99498.1"/>
    </source>
</evidence>
<feature type="region of interest" description="Disordered" evidence="4">
    <location>
        <begin position="30"/>
        <end position="66"/>
    </location>
</feature>
<dbReference type="Proteomes" id="UP000695264">
    <property type="component" value="Unassembled WGS sequence"/>
</dbReference>
<organism evidence="6 7">
    <name type="scientific">Streptomyces zingiberis</name>
    <dbReference type="NCBI Taxonomy" id="2053010"/>
    <lineage>
        <taxon>Bacteria</taxon>
        <taxon>Bacillati</taxon>
        <taxon>Actinomycetota</taxon>
        <taxon>Actinomycetes</taxon>
        <taxon>Kitasatosporales</taxon>
        <taxon>Streptomycetaceae</taxon>
        <taxon>Streptomyces</taxon>
    </lineage>
</organism>
<evidence type="ECO:0000256" key="5">
    <source>
        <dbReference type="SAM" id="SignalP"/>
    </source>
</evidence>
<evidence type="ECO:0000256" key="4">
    <source>
        <dbReference type="SAM" id="MobiDB-lite"/>
    </source>
</evidence>
<keyword evidence="3" id="KW-0472">Membrane</keyword>
<evidence type="ECO:0000313" key="7">
    <source>
        <dbReference type="Proteomes" id="UP000695264"/>
    </source>
</evidence>
<evidence type="ECO:0000256" key="3">
    <source>
        <dbReference type="ARBA" id="ARBA00022475"/>
    </source>
</evidence>
<feature type="chain" id="PRO_5045539280" evidence="5">
    <location>
        <begin position="27"/>
        <end position="304"/>
    </location>
</feature>
<dbReference type="InterPro" id="IPR009830">
    <property type="entry name" value="LppX/LprAFG"/>
</dbReference>
<comment type="similarity">
    <text evidence="2">Belongs to the LppX/LprAFG lipoprotein family.</text>
</comment>
<comment type="subcellular location">
    <subcellularLocation>
        <location evidence="1">Cell envelope</location>
    </subcellularLocation>
</comment>
<feature type="signal peptide" evidence="5">
    <location>
        <begin position="1"/>
        <end position="26"/>
    </location>
</feature>
<keyword evidence="5" id="KW-0732">Signal</keyword>
<evidence type="ECO:0000256" key="1">
    <source>
        <dbReference type="ARBA" id="ARBA00004196"/>
    </source>
</evidence>
<gene>
    <name evidence="6" type="ORF">HCK00_02805</name>
</gene>
<dbReference type="Pfam" id="PF07161">
    <property type="entry name" value="LppX_LprAFG"/>
    <property type="match status" value="1"/>
</dbReference>
<keyword evidence="3" id="KW-1003">Cell membrane</keyword>
<feature type="compositionally biased region" description="Gly residues" evidence="4">
    <location>
        <begin position="55"/>
        <end position="65"/>
    </location>
</feature>
<feature type="region of interest" description="Disordered" evidence="4">
    <location>
        <begin position="281"/>
        <end position="304"/>
    </location>
</feature>